<dbReference type="AlphaFoldDB" id="A0AAV4NJ53"/>
<name>A0AAV4NJ53_CAEEX</name>
<accession>A0AAV4NJ53</accession>
<sequence length="160" mass="18648">MKPLIPMPNRPPLKTTLTTLLNYKKRYIKTLVMKDVSNEWQTSCKGRAVYEICPKIKINRLLGNFYLNQLLTGHGVLASYQHKFFNKDPKRACGHVIEDRLHLIYQCSKWRKIRQKYFPANFSNIALPQLLQSNSVRSGLETILKQRLEESLSATEDNLQ</sequence>
<protein>
    <recommendedName>
        <fullName evidence="3">Reverse transcriptase zinc-binding domain-containing protein</fullName>
    </recommendedName>
</protein>
<organism evidence="1 2">
    <name type="scientific">Caerostris extrusa</name>
    <name type="common">Bark spider</name>
    <name type="synonym">Caerostris bankana</name>
    <dbReference type="NCBI Taxonomy" id="172846"/>
    <lineage>
        <taxon>Eukaryota</taxon>
        <taxon>Metazoa</taxon>
        <taxon>Ecdysozoa</taxon>
        <taxon>Arthropoda</taxon>
        <taxon>Chelicerata</taxon>
        <taxon>Arachnida</taxon>
        <taxon>Araneae</taxon>
        <taxon>Araneomorphae</taxon>
        <taxon>Entelegynae</taxon>
        <taxon>Araneoidea</taxon>
        <taxon>Araneidae</taxon>
        <taxon>Caerostris</taxon>
    </lineage>
</organism>
<dbReference type="Proteomes" id="UP001054945">
    <property type="component" value="Unassembled WGS sequence"/>
</dbReference>
<evidence type="ECO:0000313" key="1">
    <source>
        <dbReference type="EMBL" id="GIX83976.1"/>
    </source>
</evidence>
<dbReference type="EMBL" id="BPLR01020920">
    <property type="protein sequence ID" value="GIX83976.1"/>
    <property type="molecule type" value="Genomic_DNA"/>
</dbReference>
<comment type="caution">
    <text evidence="1">The sequence shown here is derived from an EMBL/GenBank/DDBJ whole genome shotgun (WGS) entry which is preliminary data.</text>
</comment>
<reference evidence="1 2" key="1">
    <citation type="submission" date="2021-06" db="EMBL/GenBank/DDBJ databases">
        <title>Caerostris extrusa draft genome.</title>
        <authorList>
            <person name="Kono N."/>
            <person name="Arakawa K."/>
        </authorList>
    </citation>
    <scope>NUCLEOTIDE SEQUENCE [LARGE SCALE GENOMIC DNA]</scope>
</reference>
<proteinExistence type="predicted"/>
<evidence type="ECO:0000313" key="2">
    <source>
        <dbReference type="Proteomes" id="UP001054945"/>
    </source>
</evidence>
<gene>
    <name evidence="1" type="primary">R1A1-elementORF2_14</name>
    <name evidence="1" type="ORF">CEXT_658881</name>
</gene>
<keyword evidence="2" id="KW-1185">Reference proteome</keyword>
<evidence type="ECO:0008006" key="3">
    <source>
        <dbReference type="Google" id="ProtNLM"/>
    </source>
</evidence>